<evidence type="ECO:0000313" key="2">
    <source>
        <dbReference type="Proteomes" id="UP000660675"/>
    </source>
</evidence>
<dbReference type="Proteomes" id="UP000660675">
    <property type="component" value="Unassembled WGS sequence"/>
</dbReference>
<dbReference type="EMBL" id="BMTF01000048">
    <property type="protein sequence ID" value="GGV97283.1"/>
    <property type="molecule type" value="Genomic_DNA"/>
</dbReference>
<proteinExistence type="predicted"/>
<protein>
    <submittedName>
        <fullName evidence="1">Uncharacterized protein</fullName>
    </submittedName>
</protein>
<comment type="caution">
    <text evidence="1">The sequence shown here is derived from an EMBL/GenBank/DDBJ whole genome shotgun (WGS) entry which is preliminary data.</text>
</comment>
<name>A0ABQ2WB39_9ACTN</name>
<organism evidence="1 2">
    <name type="scientific">Streptomyces gelaticus</name>
    <dbReference type="NCBI Taxonomy" id="285446"/>
    <lineage>
        <taxon>Bacteria</taxon>
        <taxon>Bacillati</taxon>
        <taxon>Actinomycetota</taxon>
        <taxon>Actinomycetes</taxon>
        <taxon>Kitasatosporales</taxon>
        <taxon>Streptomycetaceae</taxon>
        <taxon>Streptomyces</taxon>
    </lineage>
</organism>
<accession>A0ABQ2WB39</accession>
<sequence>MDWAGAGVSACSPSALYLRLGAVHEDIEARGIVVTLALGGALVTGLVRRGPGAGVGQVPDGVSGLVPDSASV</sequence>
<evidence type="ECO:0000313" key="1">
    <source>
        <dbReference type="EMBL" id="GGV97283.1"/>
    </source>
</evidence>
<keyword evidence="2" id="KW-1185">Reference proteome</keyword>
<gene>
    <name evidence="1" type="ORF">GCM10015535_68390</name>
</gene>
<reference evidence="2" key="1">
    <citation type="journal article" date="2019" name="Int. J. Syst. Evol. Microbiol.">
        <title>The Global Catalogue of Microorganisms (GCM) 10K type strain sequencing project: providing services to taxonomists for standard genome sequencing and annotation.</title>
        <authorList>
            <consortium name="The Broad Institute Genomics Platform"/>
            <consortium name="The Broad Institute Genome Sequencing Center for Infectious Disease"/>
            <person name="Wu L."/>
            <person name="Ma J."/>
        </authorList>
    </citation>
    <scope>NUCLEOTIDE SEQUENCE [LARGE SCALE GENOMIC DNA]</scope>
    <source>
        <strain evidence="2">JCM 4376</strain>
    </source>
</reference>